<dbReference type="PANTHER" id="PTHR11644">
    <property type="entry name" value="CYTIDINE DEAMINASE"/>
    <property type="match status" value="1"/>
</dbReference>
<evidence type="ECO:0000256" key="3">
    <source>
        <dbReference type="ARBA" id="ARBA00022801"/>
    </source>
</evidence>
<dbReference type="EMBL" id="CP001712">
    <property type="protein sequence ID" value="EAR17155.1"/>
    <property type="molecule type" value="Genomic_DNA"/>
</dbReference>
<dbReference type="SUPFAM" id="SSF53927">
    <property type="entry name" value="Cytidine deaminase-like"/>
    <property type="match status" value="1"/>
</dbReference>
<dbReference type="GO" id="GO:0055086">
    <property type="term" value="P:nucleobase-containing small molecule metabolic process"/>
    <property type="evidence" value="ECO:0007669"/>
    <property type="project" value="UniProtKB-ARBA"/>
</dbReference>
<dbReference type="InterPro" id="IPR016192">
    <property type="entry name" value="APOBEC/CMP_deaminase_Zn-bd"/>
</dbReference>
<name>A4CJP7_ROBBH</name>
<feature type="domain" description="CMP/dCMP-type deaminase" evidence="5">
    <location>
        <begin position="21"/>
        <end position="158"/>
    </location>
</feature>
<dbReference type="PROSITE" id="PS51747">
    <property type="entry name" value="CYT_DCMP_DEAMINASES_2"/>
    <property type="match status" value="1"/>
</dbReference>
<dbReference type="Gene3D" id="3.40.140.10">
    <property type="entry name" value="Cytidine Deaminase, domain 2"/>
    <property type="match status" value="1"/>
</dbReference>
<dbReference type="InterPro" id="IPR002125">
    <property type="entry name" value="CMP_dCMP_dom"/>
</dbReference>
<dbReference type="InterPro" id="IPR050202">
    <property type="entry name" value="Cyt/Deoxycyt_deaminase"/>
</dbReference>
<dbReference type="GO" id="GO:0072527">
    <property type="term" value="P:pyrimidine-containing compound metabolic process"/>
    <property type="evidence" value="ECO:0007669"/>
    <property type="project" value="UniProtKB-ARBA"/>
</dbReference>
<evidence type="ECO:0000256" key="4">
    <source>
        <dbReference type="ARBA" id="ARBA00022833"/>
    </source>
</evidence>
<dbReference type="STRING" id="313596.RB2501_09635"/>
<accession>A4CJP7</accession>
<dbReference type="GO" id="GO:0042802">
    <property type="term" value="F:identical protein binding"/>
    <property type="evidence" value="ECO:0007669"/>
    <property type="project" value="UniProtKB-ARBA"/>
</dbReference>
<dbReference type="Pfam" id="PF00383">
    <property type="entry name" value="dCMP_cyt_deam_1"/>
    <property type="match status" value="1"/>
</dbReference>
<dbReference type="AlphaFoldDB" id="A4CJP7"/>
<evidence type="ECO:0000256" key="1">
    <source>
        <dbReference type="ARBA" id="ARBA00006576"/>
    </source>
</evidence>
<evidence type="ECO:0000313" key="6">
    <source>
        <dbReference type="EMBL" id="EAR17155.1"/>
    </source>
</evidence>
<organism evidence="6 7">
    <name type="scientific">Robiginitalea biformata (strain ATCC BAA-864 / DSM 15991 / KCTC 12146 / HTCC2501)</name>
    <dbReference type="NCBI Taxonomy" id="313596"/>
    <lineage>
        <taxon>Bacteria</taxon>
        <taxon>Pseudomonadati</taxon>
        <taxon>Bacteroidota</taxon>
        <taxon>Flavobacteriia</taxon>
        <taxon>Flavobacteriales</taxon>
        <taxon>Flavobacteriaceae</taxon>
        <taxon>Robiginitalea</taxon>
    </lineage>
</organism>
<keyword evidence="4" id="KW-0862">Zinc</keyword>
<keyword evidence="2" id="KW-0479">Metal-binding</keyword>
<comment type="similarity">
    <text evidence="1">Belongs to the cytidine and deoxycytidylate deaminase family.</text>
</comment>
<evidence type="ECO:0000259" key="5">
    <source>
        <dbReference type="PROSITE" id="PS51747"/>
    </source>
</evidence>
<reference evidence="6 7" key="1">
    <citation type="journal article" date="2009" name="J. Bacteriol.">
        <title>Complete genome sequence of Robiginitalea biformata HTCC2501.</title>
        <authorList>
            <person name="Oh H.M."/>
            <person name="Giovannoni S.J."/>
            <person name="Lee K."/>
            <person name="Ferriera S."/>
            <person name="Johnson J."/>
            <person name="Cho J.C."/>
        </authorList>
    </citation>
    <scope>NUCLEOTIDE SEQUENCE [LARGE SCALE GENOMIC DNA]</scope>
    <source>
        <strain evidence="7">ATCC BAA-864 / HTCC2501 / KCTC 12146</strain>
    </source>
</reference>
<dbReference type="HOGENOM" id="CLU_097262_1_0_10"/>
<dbReference type="InterPro" id="IPR016193">
    <property type="entry name" value="Cytidine_deaminase-like"/>
</dbReference>
<dbReference type="PANTHER" id="PTHR11644:SF2">
    <property type="entry name" value="CYTIDINE DEAMINASE"/>
    <property type="match status" value="1"/>
</dbReference>
<dbReference type="KEGG" id="rbi:RB2501_09635"/>
<dbReference type="Proteomes" id="UP000009049">
    <property type="component" value="Chromosome"/>
</dbReference>
<dbReference type="GO" id="GO:0005829">
    <property type="term" value="C:cytosol"/>
    <property type="evidence" value="ECO:0007669"/>
    <property type="project" value="TreeGrafter"/>
</dbReference>
<protein>
    <submittedName>
        <fullName evidence="6">Cytidine deaminase</fullName>
    </submittedName>
</protein>
<dbReference type="GO" id="GO:0008270">
    <property type="term" value="F:zinc ion binding"/>
    <property type="evidence" value="ECO:0007669"/>
    <property type="project" value="InterPro"/>
</dbReference>
<dbReference type="RefSeq" id="WP_015753910.1">
    <property type="nucleotide sequence ID" value="NC_013222.1"/>
</dbReference>
<evidence type="ECO:0000256" key="2">
    <source>
        <dbReference type="ARBA" id="ARBA00022723"/>
    </source>
</evidence>
<keyword evidence="7" id="KW-1185">Reference proteome</keyword>
<keyword evidence="3" id="KW-0378">Hydrolase</keyword>
<dbReference type="OrthoDB" id="9795347at2"/>
<evidence type="ECO:0000313" key="7">
    <source>
        <dbReference type="Proteomes" id="UP000009049"/>
    </source>
</evidence>
<dbReference type="GO" id="GO:0004126">
    <property type="term" value="F:cytidine deaminase activity"/>
    <property type="evidence" value="ECO:0007669"/>
    <property type="project" value="TreeGrafter"/>
</dbReference>
<dbReference type="NCBIfam" id="NF004064">
    <property type="entry name" value="PRK05578.1"/>
    <property type="match status" value="1"/>
</dbReference>
<dbReference type="PROSITE" id="PS00903">
    <property type="entry name" value="CYT_DCMP_DEAMINASES_1"/>
    <property type="match status" value="1"/>
</dbReference>
<dbReference type="CDD" id="cd01283">
    <property type="entry name" value="cytidine_deaminase"/>
    <property type="match status" value="1"/>
</dbReference>
<dbReference type="eggNOG" id="COG0295">
    <property type="taxonomic scope" value="Bacteria"/>
</dbReference>
<sequence>MQKKHIGFDLNIYPDPAELSGDDRALLAAAREATSGSYSPYSKFPVGAAIELATGEVVIGSNQENASYPSGLCAERVAVFQAGARFPGTPVRTLAVYVGNPGGSLHKPAAPCGNCRQSLLEYEHRQEGPIRILLQAGGGAVYECPSIRALLPLGFDPEFLS</sequence>
<gene>
    <name evidence="6" type="ordered locus">RB2501_09635</name>
</gene>
<proteinExistence type="inferred from homology"/>